<feature type="region of interest" description="Disordered" evidence="1">
    <location>
        <begin position="65"/>
        <end position="98"/>
    </location>
</feature>
<evidence type="ECO:0000313" key="3">
    <source>
        <dbReference type="EMBL" id="SFK05414.1"/>
    </source>
</evidence>
<dbReference type="AlphaFoldDB" id="A0A1I3WCL2"/>
<feature type="non-terminal residue" evidence="3">
    <location>
        <position position="1"/>
    </location>
</feature>
<sequence>AWYNTEHRHSAIRFVTPDQRHRGEDVQMLAARRHVYQAAKERHPERWSRGTRNWQPVGSVWLNPERPEVERKAHGAGDALSHKAGGAGPMEQNEKRAA</sequence>
<dbReference type="EMBL" id="FORY01000023">
    <property type="protein sequence ID" value="SFK05414.1"/>
    <property type="molecule type" value="Genomic_DNA"/>
</dbReference>
<dbReference type="STRING" id="576117.SAMN04488138_104241"/>
<accession>A0A1I3WCL2</accession>
<dbReference type="Proteomes" id="UP000183299">
    <property type="component" value="Unassembled WGS sequence"/>
</dbReference>
<evidence type="ECO:0008006" key="5">
    <source>
        <dbReference type="Google" id="ProtNLM"/>
    </source>
</evidence>
<evidence type="ECO:0000313" key="2">
    <source>
        <dbReference type="EMBL" id="SFJ40501.1"/>
    </source>
</evidence>
<name>A0A1I3WCL2_9RHOB</name>
<keyword evidence="4" id="KW-1185">Reference proteome</keyword>
<proteinExistence type="predicted"/>
<evidence type="ECO:0000256" key="1">
    <source>
        <dbReference type="SAM" id="MobiDB-lite"/>
    </source>
</evidence>
<feature type="compositionally biased region" description="Basic and acidic residues" evidence="1">
    <location>
        <begin position="65"/>
        <end position="75"/>
    </location>
</feature>
<organism evidence="3 4">
    <name type="scientific">Celeribacter halophilus</name>
    <dbReference type="NCBI Taxonomy" id="576117"/>
    <lineage>
        <taxon>Bacteria</taxon>
        <taxon>Pseudomonadati</taxon>
        <taxon>Pseudomonadota</taxon>
        <taxon>Alphaproteobacteria</taxon>
        <taxon>Rhodobacterales</taxon>
        <taxon>Roseobacteraceae</taxon>
        <taxon>Celeribacter</taxon>
    </lineage>
</organism>
<reference evidence="3 4" key="1">
    <citation type="submission" date="2016-10" db="EMBL/GenBank/DDBJ databases">
        <authorList>
            <person name="de Groot N.N."/>
        </authorList>
    </citation>
    <scope>NUCLEOTIDE SEQUENCE [LARGE SCALE GENOMIC DNA]</scope>
    <source>
        <strain evidence="3 4">CGMCC 1.8891</strain>
    </source>
</reference>
<dbReference type="EMBL" id="FORY01000004">
    <property type="protein sequence ID" value="SFJ40501.1"/>
    <property type="molecule type" value="Genomic_DNA"/>
</dbReference>
<gene>
    <name evidence="2" type="ORF">SAMN04488138_104241</name>
    <name evidence="3" type="ORF">SAMN04488138_12336</name>
</gene>
<evidence type="ECO:0000313" key="4">
    <source>
        <dbReference type="Proteomes" id="UP000183299"/>
    </source>
</evidence>
<protein>
    <recommendedName>
        <fullName evidence="5">Integrase core domain-containing protein</fullName>
    </recommendedName>
</protein>